<dbReference type="EMBL" id="PVNP01000211">
    <property type="protein sequence ID" value="PRO71262.1"/>
    <property type="molecule type" value="Genomic_DNA"/>
</dbReference>
<name>A0A2S9V474_9ALTE</name>
<dbReference type="AlphaFoldDB" id="A0A2S9V474"/>
<gene>
    <name evidence="1" type="ORF">C6Y40_22965</name>
</gene>
<keyword evidence="2" id="KW-1185">Reference proteome</keyword>
<evidence type="ECO:0000313" key="1">
    <source>
        <dbReference type="EMBL" id="PRO71262.1"/>
    </source>
</evidence>
<sequence>MSNQAASKWYVPKGWVSDYNRDEWAPEFRPYLPKGQRDYNDNALKMRTRVFTPVLGSSFLVTITIVKSRGTWPTLTAKLLSKAKFFPTDDPDLLCSNNLSIVKDGGYPKGAPAFKEKYTDVYFTIKYSVDADGTPKYTTASHWNKEVDGHRVTVQKAPAYAWKNH</sequence>
<protein>
    <submittedName>
        <fullName evidence="1">Uncharacterized protein</fullName>
    </submittedName>
</protein>
<organism evidence="1 2">
    <name type="scientific">Alteromonas alba</name>
    <dbReference type="NCBI Taxonomy" id="2079529"/>
    <lineage>
        <taxon>Bacteria</taxon>
        <taxon>Pseudomonadati</taxon>
        <taxon>Pseudomonadota</taxon>
        <taxon>Gammaproteobacteria</taxon>
        <taxon>Alteromonadales</taxon>
        <taxon>Alteromonadaceae</taxon>
        <taxon>Alteromonas/Salinimonas group</taxon>
        <taxon>Alteromonas</taxon>
    </lineage>
</organism>
<accession>A0A2S9V474</accession>
<dbReference type="OrthoDB" id="9962826at2"/>
<evidence type="ECO:0000313" key="2">
    <source>
        <dbReference type="Proteomes" id="UP000238949"/>
    </source>
</evidence>
<dbReference type="Proteomes" id="UP000238949">
    <property type="component" value="Unassembled WGS sequence"/>
</dbReference>
<reference evidence="2" key="1">
    <citation type="journal article" date="2020" name="Int. J. Syst. Evol. Microbiol.">
        <title>Alteromonas alba sp. nov., a marine bacterium isolated from the seawater of the West Pacific Ocean.</title>
        <authorList>
            <person name="Sun C."/>
            <person name="Wu Y.-H."/>
            <person name="Xamxidin M."/>
            <person name="Cheng H."/>
            <person name="Xu X.-W."/>
        </authorList>
    </citation>
    <scope>NUCLEOTIDE SEQUENCE [LARGE SCALE GENOMIC DNA]</scope>
    <source>
        <strain evidence="2">190</strain>
    </source>
</reference>
<comment type="caution">
    <text evidence="1">The sequence shown here is derived from an EMBL/GenBank/DDBJ whole genome shotgun (WGS) entry which is preliminary data.</text>
</comment>
<proteinExistence type="predicted"/>
<dbReference type="RefSeq" id="WP_105936716.1">
    <property type="nucleotide sequence ID" value="NZ_PVNP01000211.1"/>
</dbReference>